<dbReference type="GO" id="GO:0016747">
    <property type="term" value="F:acyltransferase activity, transferring groups other than amino-acyl groups"/>
    <property type="evidence" value="ECO:0007669"/>
    <property type="project" value="InterPro"/>
</dbReference>
<name>L0A4D1_DEIPD</name>
<evidence type="ECO:0000256" key="1">
    <source>
        <dbReference type="ARBA" id="ARBA00022679"/>
    </source>
</evidence>
<organism evidence="4 5">
    <name type="scientific">Deinococcus peraridilitoris (strain DSM 19664 / LMG 22246 / CIP 109416 / KR-200)</name>
    <dbReference type="NCBI Taxonomy" id="937777"/>
    <lineage>
        <taxon>Bacteria</taxon>
        <taxon>Thermotogati</taxon>
        <taxon>Deinococcota</taxon>
        <taxon>Deinococci</taxon>
        <taxon>Deinococcales</taxon>
        <taxon>Deinococcaceae</taxon>
        <taxon>Deinococcus</taxon>
    </lineage>
</organism>
<keyword evidence="1 4" id="KW-0808">Transferase</keyword>
<feature type="domain" description="N-acetyltransferase" evidence="3">
    <location>
        <begin position="164"/>
        <end position="316"/>
    </location>
</feature>
<dbReference type="AlphaFoldDB" id="L0A4D1"/>
<dbReference type="InterPro" id="IPR050832">
    <property type="entry name" value="Bact_Acetyltransf"/>
</dbReference>
<keyword evidence="5" id="KW-1185">Reference proteome</keyword>
<evidence type="ECO:0000259" key="3">
    <source>
        <dbReference type="PROSITE" id="PS51186"/>
    </source>
</evidence>
<dbReference type="PANTHER" id="PTHR43877:SF6">
    <property type="entry name" value="GCN5-RELATED N-ACETYLTRANSFERASE"/>
    <property type="match status" value="1"/>
</dbReference>
<sequence>MTATTERIRPFTAQDYEAYVSMLNAAHPEDPQTVEDVKLFDAGREPHETFARFLLDRGGQVVGSAVIGTPRYNPQPGASMLNLHLHPQAQSAAGQLYDFAVREAQALGARILVAGAREDWWELPFLQARGFVELDRMWGSTLDVREFDPAPFAAFQLKSAQQGIQVRPLAELPYQEEAFQRRWYALIIELLGDVPSASEFHPWPFETWQKRVAQSPKLVSEAYFMALDGEQLVGTSELFPSNRPGTLQTGLTGVRRAWRRKGIAQTLKLVAAEYARSQGFQFVRTSNHSVNRPMLSINEAMGFMKEPAWVNLERRL</sequence>
<evidence type="ECO:0000313" key="4">
    <source>
        <dbReference type="EMBL" id="AFZ68743.1"/>
    </source>
</evidence>
<dbReference type="HOGENOM" id="CLU_069610_0_0_0"/>
<dbReference type="OrthoDB" id="4140682at2"/>
<dbReference type="STRING" id="937777.Deipe_3302"/>
<dbReference type="Proteomes" id="UP000010467">
    <property type="component" value="Chromosome"/>
</dbReference>
<dbReference type="InterPro" id="IPR000182">
    <property type="entry name" value="GNAT_dom"/>
</dbReference>
<protein>
    <submittedName>
        <fullName evidence="4">Sortase-like acyltransferase</fullName>
    </submittedName>
</protein>
<dbReference type="EMBL" id="CP003382">
    <property type="protein sequence ID" value="AFZ68743.1"/>
    <property type="molecule type" value="Genomic_DNA"/>
</dbReference>
<evidence type="ECO:0000256" key="2">
    <source>
        <dbReference type="ARBA" id="ARBA00023315"/>
    </source>
</evidence>
<dbReference type="Gene3D" id="3.40.630.30">
    <property type="match status" value="1"/>
</dbReference>
<dbReference type="InterPro" id="IPR016181">
    <property type="entry name" value="Acyl_CoA_acyltransferase"/>
</dbReference>
<dbReference type="CDD" id="cd04301">
    <property type="entry name" value="NAT_SF"/>
    <property type="match status" value="1"/>
</dbReference>
<dbReference type="eggNOG" id="COG0456">
    <property type="taxonomic scope" value="Bacteria"/>
</dbReference>
<dbReference type="Pfam" id="PF00583">
    <property type="entry name" value="Acetyltransf_1"/>
    <property type="match status" value="1"/>
</dbReference>
<dbReference type="PATRIC" id="fig|937777.3.peg.3318"/>
<proteinExistence type="predicted"/>
<dbReference type="SUPFAM" id="SSF55729">
    <property type="entry name" value="Acyl-CoA N-acyltransferases (Nat)"/>
    <property type="match status" value="2"/>
</dbReference>
<feature type="domain" description="N-acetyltransferase" evidence="3">
    <location>
        <begin position="6"/>
        <end position="151"/>
    </location>
</feature>
<accession>L0A4D1</accession>
<dbReference type="PROSITE" id="PS51186">
    <property type="entry name" value="GNAT"/>
    <property type="match status" value="2"/>
</dbReference>
<dbReference type="KEGG" id="dpd:Deipe_3302"/>
<reference evidence="5" key="1">
    <citation type="submission" date="2012-03" db="EMBL/GenBank/DDBJ databases">
        <title>Complete sequence of chromosome of Deinococcus peraridilitoris DSM 19664.</title>
        <authorList>
            <person name="Lucas S."/>
            <person name="Copeland A."/>
            <person name="Lapidus A."/>
            <person name="Glavina del Rio T."/>
            <person name="Dalin E."/>
            <person name="Tice H."/>
            <person name="Bruce D."/>
            <person name="Goodwin L."/>
            <person name="Pitluck S."/>
            <person name="Peters L."/>
            <person name="Mikhailova N."/>
            <person name="Lu M."/>
            <person name="Kyrpides N."/>
            <person name="Mavromatis K."/>
            <person name="Ivanova N."/>
            <person name="Brettin T."/>
            <person name="Detter J.C."/>
            <person name="Han C."/>
            <person name="Larimer F."/>
            <person name="Land M."/>
            <person name="Hauser L."/>
            <person name="Markowitz V."/>
            <person name="Cheng J.-F."/>
            <person name="Hugenholtz P."/>
            <person name="Woyke T."/>
            <person name="Wu D."/>
            <person name="Pukall R."/>
            <person name="Steenblock K."/>
            <person name="Brambilla E."/>
            <person name="Klenk H.-P."/>
            <person name="Eisen J.A."/>
        </authorList>
    </citation>
    <scope>NUCLEOTIDE SEQUENCE [LARGE SCALE GENOMIC DNA]</scope>
    <source>
        <strain evidence="5">DSM 19664 / LMG 22246 / CIP 109416 / KR-200</strain>
    </source>
</reference>
<keyword evidence="2 4" id="KW-0012">Acyltransferase</keyword>
<evidence type="ECO:0000313" key="5">
    <source>
        <dbReference type="Proteomes" id="UP000010467"/>
    </source>
</evidence>
<dbReference type="RefSeq" id="WP_015237041.1">
    <property type="nucleotide sequence ID" value="NC_019793.1"/>
</dbReference>
<gene>
    <name evidence="4" type="ordered locus">Deipe_3302</name>
</gene>
<dbReference type="PANTHER" id="PTHR43877">
    <property type="entry name" value="AMINOALKYLPHOSPHONATE N-ACETYLTRANSFERASE-RELATED-RELATED"/>
    <property type="match status" value="1"/>
</dbReference>